<keyword evidence="1" id="KW-1133">Transmembrane helix</keyword>
<name>W0DKV4_9GAMM</name>
<dbReference type="GO" id="GO:0043164">
    <property type="term" value="P:Gram-negative-bacterium-type cell wall biogenesis"/>
    <property type="evidence" value="ECO:0007669"/>
    <property type="project" value="TreeGrafter"/>
</dbReference>
<keyword evidence="1" id="KW-0472">Membrane</keyword>
<dbReference type="InterPro" id="IPR003848">
    <property type="entry name" value="DUF218"/>
</dbReference>
<dbReference type="CDD" id="cd06259">
    <property type="entry name" value="YdcF-like"/>
    <property type="match status" value="1"/>
</dbReference>
<dbReference type="InterPro" id="IPR014729">
    <property type="entry name" value="Rossmann-like_a/b/a_fold"/>
</dbReference>
<dbReference type="Gene3D" id="3.40.50.620">
    <property type="entry name" value="HUPs"/>
    <property type="match status" value="1"/>
</dbReference>
<evidence type="ECO:0000313" key="4">
    <source>
        <dbReference type="Proteomes" id="UP000005289"/>
    </source>
</evidence>
<dbReference type="PANTHER" id="PTHR30336">
    <property type="entry name" value="INNER MEMBRANE PROTEIN, PROBABLE PERMEASE"/>
    <property type="match status" value="1"/>
</dbReference>
<dbReference type="RefSeq" id="WP_006749190.1">
    <property type="nucleotide sequence ID" value="NZ_CP007029.1"/>
</dbReference>
<dbReference type="InterPro" id="IPR051599">
    <property type="entry name" value="Cell_Envelope_Assoc"/>
</dbReference>
<dbReference type="KEGG" id="tti:THITH_05935"/>
<reference evidence="3 4" key="1">
    <citation type="submission" date="2013-12" db="EMBL/GenBank/DDBJ databases">
        <authorList>
            <consortium name="DOE Joint Genome Institute"/>
            <person name="Muyzer G."/>
            <person name="Huntemann M."/>
            <person name="Han J."/>
            <person name="Chen A."/>
            <person name="Kyrpides N."/>
            <person name="Mavromatis K."/>
            <person name="Markowitz V."/>
            <person name="Palaniappan K."/>
            <person name="Ivanova N."/>
            <person name="Schaumberg A."/>
            <person name="Pati A."/>
            <person name="Liolios K."/>
            <person name="Nordberg H.P."/>
            <person name="Cantor M.N."/>
            <person name="Hua S.X."/>
            <person name="Woyke T."/>
        </authorList>
    </citation>
    <scope>NUCLEOTIDE SEQUENCE [LARGE SCALE GENOMIC DNA]</scope>
    <source>
        <strain evidence="3 4">ARh 1</strain>
    </source>
</reference>
<dbReference type="AlphaFoldDB" id="W0DKV4"/>
<dbReference type="Pfam" id="PF02698">
    <property type="entry name" value="DUF218"/>
    <property type="match status" value="1"/>
</dbReference>
<evidence type="ECO:0000313" key="3">
    <source>
        <dbReference type="EMBL" id="AHE97867.1"/>
    </source>
</evidence>
<feature type="transmembrane region" description="Helical" evidence="1">
    <location>
        <begin position="36"/>
        <end position="55"/>
    </location>
</feature>
<evidence type="ECO:0000256" key="1">
    <source>
        <dbReference type="SAM" id="Phobius"/>
    </source>
</evidence>
<dbReference type="OrthoDB" id="9809813at2"/>
<dbReference type="GO" id="GO:0005886">
    <property type="term" value="C:plasma membrane"/>
    <property type="evidence" value="ECO:0007669"/>
    <property type="project" value="TreeGrafter"/>
</dbReference>
<dbReference type="EMBL" id="CP007029">
    <property type="protein sequence ID" value="AHE97867.1"/>
    <property type="molecule type" value="Genomic_DNA"/>
</dbReference>
<feature type="transmembrane region" description="Helical" evidence="1">
    <location>
        <begin position="12"/>
        <end position="31"/>
    </location>
</feature>
<sequence>MLDTLKPLVGAFAAPLALATLLVLLAALALWRGRRVLGRLLLVLGLLLIFLSSWAPVANRLLAPLEGAYPPVWDPRDHGDVTAVVVLGAGWEPDFDAPASIRLSTSSSVRLMEGLRLLEALPEAKLVVSGGSRRADEAPVAQGYAAAAQALGVPAERIVVLDTPTDTAQEAYAVRELLGTEARFLLVTSASHMPRSVRHFERVGLAPIASPTHYLTGRDGPHRLGYWVPSSDALRKTERAVYEYLGLRALEWDHRGR</sequence>
<dbReference type="PANTHER" id="PTHR30336:SF4">
    <property type="entry name" value="ENVELOPE BIOGENESIS FACTOR ELYC"/>
    <property type="match status" value="1"/>
</dbReference>
<gene>
    <name evidence="3" type="ORF">THITH_05935</name>
</gene>
<organism evidence="3 4">
    <name type="scientific">Thioalkalivibrio paradoxus ARh 1</name>
    <dbReference type="NCBI Taxonomy" id="713585"/>
    <lineage>
        <taxon>Bacteria</taxon>
        <taxon>Pseudomonadati</taxon>
        <taxon>Pseudomonadota</taxon>
        <taxon>Gammaproteobacteria</taxon>
        <taxon>Chromatiales</taxon>
        <taxon>Ectothiorhodospiraceae</taxon>
        <taxon>Thioalkalivibrio</taxon>
    </lineage>
</organism>
<dbReference type="HOGENOM" id="CLU_053514_0_1_6"/>
<protein>
    <recommendedName>
        <fullName evidence="2">DUF218 domain-containing protein</fullName>
    </recommendedName>
</protein>
<keyword evidence="1" id="KW-0812">Transmembrane</keyword>
<evidence type="ECO:0000259" key="2">
    <source>
        <dbReference type="Pfam" id="PF02698"/>
    </source>
</evidence>
<proteinExistence type="predicted"/>
<keyword evidence="4" id="KW-1185">Reference proteome</keyword>
<dbReference type="Proteomes" id="UP000005289">
    <property type="component" value="Chromosome"/>
</dbReference>
<accession>W0DKV4</accession>
<feature type="domain" description="DUF218" evidence="2">
    <location>
        <begin position="83"/>
        <end position="246"/>
    </location>
</feature>
<dbReference type="GO" id="GO:0000270">
    <property type="term" value="P:peptidoglycan metabolic process"/>
    <property type="evidence" value="ECO:0007669"/>
    <property type="project" value="TreeGrafter"/>
</dbReference>